<name>A0A7S3MKA2_9SPIT</name>
<sequence length="163" mass="19401">MERTMFNDFHYALELIYEFIRGTRLVKKSVLDVCETRLTNFMLVWNDAQDYIEMGQMLEDPEAELEGIFRVFDSFLLLTDLGRGCWDTYWRVGNSMQKFVAKNVLSGERTLVNLMNEYFILANNISVFFADYFFKDWLSFAYYSGDTVYRLIVVQHEANFNFK</sequence>
<dbReference type="AlphaFoldDB" id="A0A7S3MKA2"/>
<reference evidence="1" key="1">
    <citation type="submission" date="2021-01" db="EMBL/GenBank/DDBJ databases">
        <authorList>
            <person name="Corre E."/>
            <person name="Pelletier E."/>
            <person name="Niang G."/>
            <person name="Scheremetjew M."/>
            <person name="Finn R."/>
            <person name="Kale V."/>
            <person name="Holt S."/>
            <person name="Cochrane G."/>
            <person name="Meng A."/>
            <person name="Brown T."/>
            <person name="Cohen L."/>
        </authorList>
    </citation>
    <scope>NUCLEOTIDE SEQUENCE</scope>
    <source>
        <strain evidence="1">Fehren 1</strain>
    </source>
</reference>
<organism evidence="1">
    <name type="scientific">Favella ehrenbergii</name>
    <dbReference type="NCBI Taxonomy" id="182087"/>
    <lineage>
        <taxon>Eukaryota</taxon>
        <taxon>Sar</taxon>
        <taxon>Alveolata</taxon>
        <taxon>Ciliophora</taxon>
        <taxon>Intramacronucleata</taxon>
        <taxon>Spirotrichea</taxon>
        <taxon>Choreotrichia</taxon>
        <taxon>Tintinnida</taxon>
        <taxon>Xystonellidae</taxon>
        <taxon>Favella</taxon>
    </lineage>
</organism>
<accession>A0A7S3MKA2</accession>
<evidence type="ECO:0000313" key="1">
    <source>
        <dbReference type="EMBL" id="CAE0307206.1"/>
    </source>
</evidence>
<dbReference type="EMBL" id="HBIE01006649">
    <property type="protein sequence ID" value="CAE0307206.1"/>
    <property type="molecule type" value="Transcribed_RNA"/>
</dbReference>
<protein>
    <submittedName>
        <fullName evidence="1">Uncharacterized protein</fullName>
    </submittedName>
</protein>
<proteinExistence type="predicted"/>
<gene>
    <name evidence="1" type="ORF">FEHR0123_LOCUS2113</name>
</gene>